<dbReference type="PANTHER" id="PTHR35043">
    <property type="entry name" value="TRANSCRIPTION FACTOR DOMAIN-CONTAINING PROTEIN"/>
    <property type="match status" value="1"/>
</dbReference>
<sequence>MLLLWALLLFAQNAASATPDPEVAWFSAPNFRGTWDLIVSCVLTLVICVWSALHLNVPVETSRLRERNTRRLRWVLLGIFAPEVVVGTAFAQFLTARWLRNEIRADIKYRNKDKGAKPSVTEKERASEEWSLLQCYFAVMGGIVIETGDYIANESHLSITAEGVRLLSFLDKLPNIKNGEVRDKSKADGLAKLLVVLQAGWMIVQCIARVAQDLPVTLLEINTIGHVICAFALYLLWWNKPLDIKDPHKIVGEHGLDKHIALMYMCSPISGSREDEISEIRCLAYTLPDDRSKTTTPSPNDKALEATIPKFHSTRFSLGSIGAKNPLKFLGPLQKVQDVHGEVQYTYKCDKVAAEHEEFFQLQGPDHCLQHTRGYCRKTFDDCQNHASLSNQAKRRWSLANDIVQELWDECEKRKEYTKVFFTWSTLGIFVGEPIYIADHVPNFPGFSYLGSVNVQRDILKTVVAFAGAAYGGLHLSAWNDYFPTQVERIVWIACACATGLTGLVLALFFLATNKLQQLEATENRMRNNKTFRSFLKRVLVPLFMAARVFIIVEAFICLRCQPEAVYKTPEWSNYVPHL</sequence>
<dbReference type="AlphaFoldDB" id="A0A9W8WUW4"/>
<dbReference type="OrthoDB" id="3061561at2759"/>
<keyword evidence="4" id="KW-1185">Reference proteome</keyword>
<feature type="transmembrane region" description="Helical" evidence="1">
    <location>
        <begin position="490"/>
        <end position="514"/>
    </location>
</feature>
<feature type="transmembrane region" description="Helical" evidence="1">
    <location>
        <begin position="217"/>
        <end position="237"/>
    </location>
</feature>
<name>A0A9W8WUW4_9PLEO</name>
<keyword evidence="1" id="KW-0812">Transmembrane</keyword>
<evidence type="ECO:0000256" key="1">
    <source>
        <dbReference type="SAM" id="Phobius"/>
    </source>
</evidence>
<keyword evidence="1" id="KW-1133">Transmembrane helix</keyword>
<keyword evidence="2" id="KW-0732">Signal</keyword>
<evidence type="ECO:0000256" key="2">
    <source>
        <dbReference type="SAM" id="SignalP"/>
    </source>
</evidence>
<feature type="transmembrane region" description="Helical" evidence="1">
    <location>
        <begin position="74"/>
        <end position="94"/>
    </location>
</feature>
<keyword evidence="1" id="KW-0472">Membrane</keyword>
<feature type="transmembrane region" description="Helical" evidence="1">
    <location>
        <begin position="33"/>
        <end position="53"/>
    </location>
</feature>
<feature type="chain" id="PRO_5040817125" evidence="2">
    <location>
        <begin position="18"/>
        <end position="579"/>
    </location>
</feature>
<feature type="signal peptide" evidence="2">
    <location>
        <begin position="1"/>
        <end position="17"/>
    </location>
</feature>
<organism evidence="3 4">
    <name type="scientific">Didymella glomerata</name>
    <dbReference type="NCBI Taxonomy" id="749621"/>
    <lineage>
        <taxon>Eukaryota</taxon>
        <taxon>Fungi</taxon>
        <taxon>Dikarya</taxon>
        <taxon>Ascomycota</taxon>
        <taxon>Pezizomycotina</taxon>
        <taxon>Dothideomycetes</taxon>
        <taxon>Pleosporomycetidae</taxon>
        <taxon>Pleosporales</taxon>
        <taxon>Pleosporineae</taxon>
        <taxon>Didymellaceae</taxon>
        <taxon>Didymella</taxon>
    </lineage>
</organism>
<dbReference type="EMBL" id="JAPEUV010000090">
    <property type="protein sequence ID" value="KAJ4333688.1"/>
    <property type="molecule type" value="Genomic_DNA"/>
</dbReference>
<gene>
    <name evidence="3" type="ORF">N0V87_007444</name>
</gene>
<evidence type="ECO:0000313" key="3">
    <source>
        <dbReference type="EMBL" id="KAJ4333688.1"/>
    </source>
</evidence>
<feature type="transmembrane region" description="Helical" evidence="1">
    <location>
        <begin position="535"/>
        <end position="557"/>
    </location>
</feature>
<evidence type="ECO:0000313" key="4">
    <source>
        <dbReference type="Proteomes" id="UP001140562"/>
    </source>
</evidence>
<dbReference type="Proteomes" id="UP001140562">
    <property type="component" value="Unassembled WGS sequence"/>
</dbReference>
<accession>A0A9W8WUW4</accession>
<comment type="caution">
    <text evidence="3">The sequence shown here is derived from an EMBL/GenBank/DDBJ whole genome shotgun (WGS) entry which is preliminary data.</text>
</comment>
<protein>
    <submittedName>
        <fullName evidence="3">Uncharacterized protein</fullName>
    </submittedName>
</protein>
<dbReference type="PANTHER" id="PTHR35043:SF7">
    <property type="entry name" value="TRANSCRIPTION FACTOR DOMAIN-CONTAINING PROTEIN"/>
    <property type="match status" value="1"/>
</dbReference>
<reference evidence="3" key="1">
    <citation type="submission" date="2022-10" db="EMBL/GenBank/DDBJ databases">
        <title>Tapping the CABI collections for fungal endophytes: first genome assemblies for Collariella, Neodidymelliopsis, Ascochyta clinopodiicola, Didymella pomorum, Didymosphaeria variabile, Neocosmospora piperis and Neocucurbitaria cava.</title>
        <authorList>
            <person name="Hill R."/>
        </authorList>
    </citation>
    <scope>NUCLEOTIDE SEQUENCE</scope>
    <source>
        <strain evidence="3">IMI 360193</strain>
    </source>
</reference>
<proteinExistence type="predicted"/>